<organism evidence="8 9">
    <name type="scientific">Tessaracoccus oleiagri</name>
    <dbReference type="NCBI Taxonomy" id="686624"/>
    <lineage>
        <taxon>Bacteria</taxon>
        <taxon>Bacillati</taxon>
        <taxon>Actinomycetota</taxon>
        <taxon>Actinomycetes</taxon>
        <taxon>Propionibacteriales</taxon>
        <taxon>Propionibacteriaceae</taxon>
        <taxon>Tessaracoccus</taxon>
    </lineage>
</organism>
<protein>
    <submittedName>
        <fullName evidence="8">Flp pilus assembly protein TadB</fullName>
    </submittedName>
</protein>
<keyword evidence="4 6" id="KW-1133">Transmembrane helix</keyword>
<evidence type="ECO:0000256" key="2">
    <source>
        <dbReference type="ARBA" id="ARBA00022475"/>
    </source>
</evidence>
<name>A0A1G9HWC6_9ACTN</name>
<evidence type="ECO:0000256" key="6">
    <source>
        <dbReference type="SAM" id="Phobius"/>
    </source>
</evidence>
<dbReference type="OrthoDB" id="3828740at2"/>
<sequence>MTLAAAAAGALVALGLVLIVAGSLPTVRPPQSTGLWRSLGRRWETVPMRRRLWLGGAVLGGFIVAALSGFTLAVVLVPALLLGVPFLLSAPPSREVELLAALDRWVRLLATSIGTGKSIRDAIFATRSQAPSILRQPVERLCARLDQRWTTRDALLRFADELDSADGDAVAAALAIASSRGGVGTQATLTGLSNTIQDRLRALREVATERAKPRVVVKQVTIITLSVLVVAVLFNGRFFEPYLTPLGQAIALALATAYAGCLVVLRRKATPPPAPRFLRA</sequence>
<feature type="domain" description="Type II secretion system protein GspF" evidence="7">
    <location>
        <begin position="105"/>
        <end position="231"/>
    </location>
</feature>
<dbReference type="EMBL" id="FNGP01000001">
    <property type="protein sequence ID" value="SDL17261.1"/>
    <property type="molecule type" value="Genomic_DNA"/>
</dbReference>
<keyword evidence="5 6" id="KW-0472">Membrane</keyword>
<feature type="transmembrane region" description="Helical" evidence="6">
    <location>
        <begin position="220"/>
        <end position="239"/>
    </location>
</feature>
<accession>A0A1G9HWC6</accession>
<evidence type="ECO:0000256" key="5">
    <source>
        <dbReference type="ARBA" id="ARBA00023136"/>
    </source>
</evidence>
<dbReference type="PANTHER" id="PTHR35007:SF3">
    <property type="entry name" value="POSSIBLE CONSERVED ALANINE RICH MEMBRANE PROTEIN"/>
    <property type="match status" value="1"/>
</dbReference>
<evidence type="ECO:0000256" key="1">
    <source>
        <dbReference type="ARBA" id="ARBA00004651"/>
    </source>
</evidence>
<dbReference type="Pfam" id="PF00482">
    <property type="entry name" value="T2SSF"/>
    <property type="match status" value="1"/>
</dbReference>
<dbReference type="PANTHER" id="PTHR35007">
    <property type="entry name" value="INTEGRAL MEMBRANE PROTEIN-RELATED"/>
    <property type="match status" value="1"/>
</dbReference>
<dbReference type="GO" id="GO:0005886">
    <property type="term" value="C:plasma membrane"/>
    <property type="evidence" value="ECO:0007669"/>
    <property type="project" value="UniProtKB-SubCell"/>
</dbReference>
<evidence type="ECO:0000313" key="8">
    <source>
        <dbReference type="EMBL" id="SDL17261.1"/>
    </source>
</evidence>
<comment type="subcellular location">
    <subcellularLocation>
        <location evidence="1">Cell membrane</location>
        <topology evidence="1">Multi-pass membrane protein</topology>
    </subcellularLocation>
</comment>
<evidence type="ECO:0000259" key="7">
    <source>
        <dbReference type="Pfam" id="PF00482"/>
    </source>
</evidence>
<keyword evidence="2" id="KW-1003">Cell membrane</keyword>
<dbReference type="InterPro" id="IPR018076">
    <property type="entry name" value="T2SS_GspF_dom"/>
</dbReference>
<keyword evidence="3 6" id="KW-0812">Transmembrane</keyword>
<keyword evidence="9" id="KW-1185">Reference proteome</keyword>
<proteinExistence type="predicted"/>
<evidence type="ECO:0000256" key="3">
    <source>
        <dbReference type="ARBA" id="ARBA00022692"/>
    </source>
</evidence>
<evidence type="ECO:0000313" key="9">
    <source>
        <dbReference type="Proteomes" id="UP000199475"/>
    </source>
</evidence>
<dbReference type="AlphaFoldDB" id="A0A1G9HWC6"/>
<dbReference type="STRING" id="686624.SAMN04488242_0572"/>
<feature type="transmembrane region" description="Helical" evidence="6">
    <location>
        <begin position="245"/>
        <end position="265"/>
    </location>
</feature>
<gene>
    <name evidence="8" type="ORF">SAMN04488242_0572</name>
</gene>
<evidence type="ECO:0000256" key="4">
    <source>
        <dbReference type="ARBA" id="ARBA00022989"/>
    </source>
</evidence>
<reference evidence="8 9" key="1">
    <citation type="submission" date="2016-10" db="EMBL/GenBank/DDBJ databases">
        <authorList>
            <person name="de Groot N.N."/>
        </authorList>
    </citation>
    <scope>NUCLEOTIDE SEQUENCE [LARGE SCALE GENOMIC DNA]</scope>
    <source>
        <strain evidence="8 9">CGMCC 1.9159</strain>
    </source>
</reference>
<dbReference type="Proteomes" id="UP000199475">
    <property type="component" value="Unassembled WGS sequence"/>
</dbReference>
<feature type="transmembrane region" description="Helical" evidence="6">
    <location>
        <begin position="52"/>
        <end position="84"/>
    </location>
</feature>